<evidence type="ECO:0000259" key="12">
    <source>
        <dbReference type="Pfam" id="PF00438"/>
    </source>
</evidence>
<comment type="cofactor">
    <cofactor evidence="10">
        <name>Mg(2+)</name>
        <dbReference type="ChEBI" id="CHEBI:18420"/>
    </cofactor>
    <text evidence="10">Binds 2 magnesium ions per subunit. The magnesium ions interact primarily with the substrate.</text>
</comment>
<dbReference type="InterPro" id="IPR022636">
    <property type="entry name" value="S-AdoMet_synthetase_sfam"/>
</dbReference>
<dbReference type="InterPro" id="IPR022628">
    <property type="entry name" value="S-AdoMet_synt_N"/>
</dbReference>
<evidence type="ECO:0000256" key="7">
    <source>
        <dbReference type="ARBA" id="ARBA00022840"/>
    </source>
</evidence>
<keyword evidence="6 10" id="KW-0547">Nucleotide-binding</keyword>
<name>A0A9K3CR48_9EUKA</name>
<feature type="domain" description="S-adenosylmethionine synthetase N-terminal" evidence="12">
    <location>
        <begin position="5"/>
        <end position="89"/>
    </location>
</feature>
<gene>
    <name evidence="15" type="ORF">KIPB_002652</name>
</gene>
<feature type="domain" description="S-adenosylmethionine synthetase central" evidence="13">
    <location>
        <begin position="105"/>
        <end position="223"/>
    </location>
</feature>
<evidence type="ECO:0000256" key="8">
    <source>
        <dbReference type="ARBA" id="ARBA00022842"/>
    </source>
</evidence>
<dbReference type="NCBIfam" id="TIGR01034">
    <property type="entry name" value="metK"/>
    <property type="match status" value="1"/>
</dbReference>
<comment type="catalytic activity">
    <reaction evidence="10">
        <text>L-methionine + ATP + H2O = S-adenosyl-L-methionine + phosphate + diphosphate</text>
        <dbReference type="Rhea" id="RHEA:21080"/>
        <dbReference type="ChEBI" id="CHEBI:15377"/>
        <dbReference type="ChEBI" id="CHEBI:30616"/>
        <dbReference type="ChEBI" id="CHEBI:33019"/>
        <dbReference type="ChEBI" id="CHEBI:43474"/>
        <dbReference type="ChEBI" id="CHEBI:57844"/>
        <dbReference type="ChEBI" id="CHEBI:59789"/>
        <dbReference type="EC" id="2.5.1.6"/>
    </reaction>
</comment>
<dbReference type="GO" id="GO:0004478">
    <property type="term" value="F:methionine adenosyltransferase activity"/>
    <property type="evidence" value="ECO:0007669"/>
    <property type="project" value="UniProtKB-EC"/>
</dbReference>
<dbReference type="PANTHER" id="PTHR11964">
    <property type="entry name" value="S-ADENOSYLMETHIONINE SYNTHETASE"/>
    <property type="match status" value="1"/>
</dbReference>
<dbReference type="EMBL" id="BDIP01000457">
    <property type="protein sequence ID" value="GIQ81661.1"/>
    <property type="molecule type" value="Genomic_DNA"/>
</dbReference>
<evidence type="ECO:0000256" key="6">
    <source>
        <dbReference type="ARBA" id="ARBA00022741"/>
    </source>
</evidence>
<dbReference type="Proteomes" id="UP000265618">
    <property type="component" value="Unassembled WGS sequence"/>
</dbReference>
<dbReference type="GO" id="GO:0006556">
    <property type="term" value="P:S-adenosylmethionine biosynthetic process"/>
    <property type="evidence" value="ECO:0007669"/>
    <property type="project" value="InterPro"/>
</dbReference>
<evidence type="ECO:0000256" key="5">
    <source>
        <dbReference type="ARBA" id="ARBA00022723"/>
    </source>
</evidence>
<dbReference type="GO" id="GO:0046872">
    <property type="term" value="F:metal ion binding"/>
    <property type="evidence" value="ECO:0007669"/>
    <property type="project" value="UniProtKB-KW"/>
</dbReference>
<feature type="domain" description="S-adenosylmethionine synthetase C-terminal" evidence="14">
    <location>
        <begin position="225"/>
        <end position="368"/>
    </location>
</feature>
<dbReference type="Pfam" id="PF02773">
    <property type="entry name" value="S-AdoMet_synt_C"/>
    <property type="match status" value="1"/>
</dbReference>
<dbReference type="Gene3D" id="3.30.300.10">
    <property type="match status" value="3"/>
</dbReference>
<comment type="caution">
    <text evidence="15">The sequence shown here is derived from an EMBL/GenBank/DDBJ whole genome shotgun (WGS) entry which is preliminary data.</text>
</comment>
<dbReference type="SUPFAM" id="SSF55973">
    <property type="entry name" value="S-adenosylmethionine synthetase"/>
    <property type="match status" value="3"/>
</dbReference>
<proteinExistence type="inferred from homology"/>
<sequence>MPNPQLCDAIADGVLDACLAMDSTASCLVRVAAKNNNIILLGSVHLHTAERPDLEQVVRDVMSLVGFDSEDKGCDYHSVEITNYIDVKSSNPETPHLGPDPIPGGQCGTLFAYATDESPELMPLTHLLATRLSLRLEEVRKQGIVSGLRPDGKTQVSIEYKRLPSGALKPLRIHTVVISAQHEPLVEVEALRGQLMEHVVNAVIPQALVDKETLFHMNKSSRFVIGGPMADAGLTGRKIIVDTYGGWCPSSGACFSGTDPKRVARCGAYGLRTVARSLVAAGLCHRCTIHTAYTPGPSCDPISILVDSHQSIIKEGLTDSDLANIVRRSFDLTPSGMTRWLRLDKGLPLRDTATHGHFGHIGGIYTWEVQMPLTVE</sequence>
<comment type="function">
    <text evidence="10">Catalyzes the formation of S-adenosylmethionine from methionine and ATP.</text>
</comment>
<reference evidence="15 16" key="1">
    <citation type="journal article" date="2018" name="PLoS ONE">
        <title>The draft genome of Kipferlia bialata reveals reductive genome evolution in fornicate parasites.</title>
        <authorList>
            <person name="Tanifuji G."/>
            <person name="Takabayashi S."/>
            <person name="Kume K."/>
            <person name="Takagi M."/>
            <person name="Nakayama T."/>
            <person name="Kamikawa R."/>
            <person name="Inagaki Y."/>
            <person name="Hashimoto T."/>
        </authorList>
    </citation>
    <scope>NUCLEOTIDE SEQUENCE [LARGE SCALE GENOMIC DNA]</scope>
    <source>
        <strain evidence="15">NY0173</strain>
    </source>
</reference>
<dbReference type="GO" id="GO:0006730">
    <property type="term" value="P:one-carbon metabolic process"/>
    <property type="evidence" value="ECO:0007669"/>
    <property type="project" value="UniProtKB-KW"/>
</dbReference>
<dbReference type="InterPro" id="IPR022629">
    <property type="entry name" value="S-AdoMet_synt_central"/>
</dbReference>
<evidence type="ECO:0000256" key="2">
    <source>
        <dbReference type="ARBA" id="ARBA00009685"/>
    </source>
</evidence>
<evidence type="ECO:0000256" key="9">
    <source>
        <dbReference type="ARBA" id="ARBA00022958"/>
    </source>
</evidence>
<evidence type="ECO:0000256" key="3">
    <source>
        <dbReference type="ARBA" id="ARBA00022563"/>
    </source>
</evidence>
<comment type="cofactor">
    <cofactor evidence="10">
        <name>K(+)</name>
        <dbReference type="ChEBI" id="CHEBI:29103"/>
    </cofactor>
    <text evidence="10">Binds 1 potassium ion per subunit. The potassium ion interacts primarily with the substrate.</text>
</comment>
<evidence type="ECO:0000259" key="14">
    <source>
        <dbReference type="Pfam" id="PF02773"/>
    </source>
</evidence>
<dbReference type="PIRSF" id="PIRSF000497">
    <property type="entry name" value="MAT"/>
    <property type="match status" value="1"/>
</dbReference>
<evidence type="ECO:0000256" key="4">
    <source>
        <dbReference type="ARBA" id="ARBA00022679"/>
    </source>
</evidence>
<dbReference type="AlphaFoldDB" id="A0A9K3CR48"/>
<dbReference type="OrthoDB" id="5852090at2759"/>
<dbReference type="Pfam" id="PF02772">
    <property type="entry name" value="S-AdoMet_synt_M"/>
    <property type="match status" value="1"/>
</dbReference>
<evidence type="ECO:0000256" key="10">
    <source>
        <dbReference type="RuleBase" id="RU000541"/>
    </source>
</evidence>
<keyword evidence="4 10" id="KW-0808">Transferase</keyword>
<keyword evidence="16" id="KW-1185">Reference proteome</keyword>
<keyword evidence="8 10" id="KW-0460">Magnesium</keyword>
<evidence type="ECO:0000256" key="11">
    <source>
        <dbReference type="RuleBase" id="RU004462"/>
    </source>
</evidence>
<organism evidence="15 16">
    <name type="scientific">Kipferlia bialata</name>
    <dbReference type="NCBI Taxonomy" id="797122"/>
    <lineage>
        <taxon>Eukaryota</taxon>
        <taxon>Metamonada</taxon>
        <taxon>Carpediemonas-like organisms</taxon>
        <taxon>Kipferlia</taxon>
    </lineage>
</organism>
<comment type="pathway">
    <text evidence="1 10">Amino-acid biosynthesis; S-adenosyl-L-methionine biosynthesis; S-adenosyl-L-methionine from L-methionine: step 1/1.</text>
</comment>
<comment type="similarity">
    <text evidence="2 11">Belongs to the AdoMet synthase family.</text>
</comment>
<evidence type="ECO:0000256" key="1">
    <source>
        <dbReference type="ARBA" id="ARBA00005224"/>
    </source>
</evidence>
<evidence type="ECO:0000259" key="13">
    <source>
        <dbReference type="Pfam" id="PF02772"/>
    </source>
</evidence>
<keyword evidence="3 10" id="KW-0554">One-carbon metabolism</keyword>
<keyword evidence="5 10" id="KW-0479">Metal-binding</keyword>
<dbReference type="EC" id="2.5.1.6" evidence="10"/>
<dbReference type="InterPro" id="IPR022630">
    <property type="entry name" value="S-AdoMet_synt_C"/>
</dbReference>
<evidence type="ECO:0000313" key="15">
    <source>
        <dbReference type="EMBL" id="GIQ81661.1"/>
    </source>
</evidence>
<keyword evidence="7 10" id="KW-0067">ATP-binding</keyword>
<dbReference type="GO" id="GO:0005524">
    <property type="term" value="F:ATP binding"/>
    <property type="evidence" value="ECO:0007669"/>
    <property type="project" value="UniProtKB-KW"/>
</dbReference>
<keyword evidence="9 10" id="KW-0630">Potassium</keyword>
<dbReference type="FunFam" id="3.30.300.10:FF:000003">
    <property type="entry name" value="S-adenosylmethionine synthase"/>
    <property type="match status" value="1"/>
</dbReference>
<protein>
    <recommendedName>
        <fullName evidence="10">S-adenosylmethionine synthase</fullName>
        <ecNumber evidence="10">2.5.1.6</ecNumber>
    </recommendedName>
</protein>
<accession>A0A9K3CR48</accession>
<evidence type="ECO:0000313" key="16">
    <source>
        <dbReference type="Proteomes" id="UP000265618"/>
    </source>
</evidence>
<dbReference type="InterPro" id="IPR002133">
    <property type="entry name" value="S-AdoMet_synthetase"/>
</dbReference>
<dbReference type="Pfam" id="PF00438">
    <property type="entry name" value="S-AdoMet_synt_N"/>
    <property type="match status" value="1"/>
</dbReference>